<protein>
    <submittedName>
        <fullName evidence="2">Uncharacterized protein</fullName>
    </submittedName>
</protein>
<dbReference type="Proteomes" id="UP000765509">
    <property type="component" value="Unassembled WGS sequence"/>
</dbReference>
<dbReference type="EMBL" id="AVOT02013097">
    <property type="protein sequence ID" value="MBW0495434.1"/>
    <property type="molecule type" value="Genomic_DNA"/>
</dbReference>
<dbReference type="AlphaFoldDB" id="A0A9Q3D271"/>
<proteinExistence type="predicted"/>
<evidence type="ECO:0000313" key="3">
    <source>
        <dbReference type="Proteomes" id="UP000765509"/>
    </source>
</evidence>
<keyword evidence="3" id="KW-1185">Reference proteome</keyword>
<accession>A0A9Q3D271</accession>
<gene>
    <name evidence="2" type="ORF">O181_035149</name>
</gene>
<feature type="compositionally biased region" description="Polar residues" evidence="1">
    <location>
        <begin position="10"/>
        <end position="20"/>
    </location>
</feature>
<evidence type="ECO:0000256" key="1">
    <source>
        <dbReference type="SAM" id="MobiDB-lite"/>
    </source>
</evidence>
<reference evidence="2" key="1">
    <citation type="submission" date="2021-03" db="EMBL/GenBank/DDBJ databases">
        <title>Draft genome sequence of rust myrtle Austropuccinia psidii MF-1, a brazilian biotype.</title>
        <authorList>
            <person name="Quecine M.C."/>
            <person name="Pachon D.M.R."/>
            <person name="Bonatelli M.L."/>
            <person name="Correr F.H."/>
            <person name="Franceschini L.M."/>
            <person name="Leite T.F."/>
            <person name="Margarido G.R.A."/>
            <person name="Almeida C.A."/>
            <person name="Ferrarezi J.A."/>
            <person name="Labate C.A."/>
        </authorList>
    </citation>
    <scope>NUCLEOTIDE SEQUENCE</scope>
    <source>
        <strain evidence="2">MF-1</strain>
    </source>
</reference>
<evidence type="ECO:0000313" key="2">
    <source>
        <dbReference type="EMBL" id="MBW0495434.1"/>
    </source>
</evidence>
<feature type="region of interest" description="Disordered" evidence="1">
    <location>
        <begin position="1"/>
        <end position="20"/>
    </location>
</feature>
<name>A0A9Q3D271_9BASI</name>
<sequence length="111" mass="12259">MPKGHDGHSHSQCQPFTPTTPASYPTVFSLCSKKKTIQLTLGSDLCMMNPPQSMINTPLLPQQKTGLAFLWDQEISNGKSTHNLWATSPPGSTLNSRKIITKKFISTFELL</sequence>
<comment type="caution">
    <text evidence="2">The sequence shown here is derived from an EMBL/GenBank/DDBJ whole genome shotgun (WGS) entry which is preliminary data.</text>
</comment>
<organism evidence="2 3">
    <name type="scientific">Austropuccinia psidii MF-1</name>
    <dbReference type="NCBI Taxonomy" id="1389203"/>
    <lineage>
        <taxon>Eukaryota</taxon>
        <taxon>Fungi</taxon>
        <taxon>Dikarya</taxon>
        <taxon>Basidiomycota</taxon>
        <taxon>Pucciniomycotina</taxon>
        <taxon>Pucciniomycetes</taxon>
        <taxon>Pucciniales</taxon>
        <taxon>Sphaerophragmiaceae</taxon>
        <taxon>Austropuccinia</taxon>
    </lineage>
</organism>